<sequence length="674" mass="76285">MPKKTYYITTPIYYPSGNLHIGHSYTTVAADAVARYKRLTGYDVMFLTGTDEHGQKIQRKAEEKGITPKAYVDEIVAGITDLWKLMKITNDKFIRTTDEQHISTVQKIFKKLYDQGDIYKGSYEGWYCTPCESFWTKTQLVDGKCPDCGRDVEITKEESYFFRLSKYQDRLIKLIEENPDFIQPTSRQNEMLNNFLRPGLEDLCVSRTSFNWGIPVTFDDKHVVYVWVDALSNYITALGYLSENDSDYQKYWPADVHLMAKEIVRFHTIIWPAMLMALDIPLPKQIYGHGWLLLEGGKMSKSKGNVVDPKILVDKYGLDAIRYFLLREVPFGSDGIFSNEALINRINSDLANDLGNLVSRTVAMIDKYFAGTIPDAKTSGDFDDDLIKIVMETPKKVDDLIDKLQFSTALTEIWKVISRANKYIDETMPWILAKDESNAARLAQVMYNLAETLRVVSILILPFMPETPEKIWNQLGIMDKSLVEWDKAKEWGLYPSGASVKKGEIIFPRIDVKKELEEIEKMSQANASASEKAETAGKAEKAEKDLKKQAKNEPASETSDNDNETNANLITIDDFSKVDLRVAKVIEAEKVEKADKLLKMKLQVGDETRQVVSGIAKYYTPEEMVGKTLILVANLKPAKLRGIESQGMILAASNDNGLSLVTIDKDMESGARVG</sequence>
<evidence type="ECO:0000256" key="3">
    <source>
        <dbReference type="ARBA" id="ARBA00006590"/>
    </source>
</evidence>
<protein>
    <recommendedName>
        <fullName evidence="16">Methionine--tRNA ligase</fullName>
        <ecNumber evidence="16">6.1.1.10</ecNumber>
    </recommendedName>
    <alternativeName>
        <fullName evidence="16">Methionyl-tRNA synthetase</fullName>
        <shortName evidence="16">MetRS</shortName>
    </alternativeName>
</protein>
<evidence type="ECO:0000256" key="12">
    <source>
        <dbReference type="ARBA" id="ARBA00022884"/>
    </source>
</evidence>
<keyword evidence="10 16" id="KW-0862">Zinc</keyword>
<keyword evidence="14 16" id="KW-0030">Aminoacyl-tRNA synthetase</keyword>
<keyword evidence="13 16" id="KW-0648">Protein biosynthesis</keyword>
<dbReference type="NCBIfam" id="TIGR00398">
    <property type="entry name" value="metG"/>
    <property type="match status" value="1"/>
</dbReference>
<dbReference type="PROSITE" id="PS00178">
    <property type="entry name" value="AA_TRNA_LIGASE_I"/>
    <property type="match status" value="1"/>
</dbReference>
<dbReference type="GO" id="GO:0006431">
    <property type="term" value="P:methionyl-tRNA aminoacylation"/>
    <property type="evidence" value="ECO:0007669"/>
    <property type="project" value="UniProtKB-UniRule"/>
</dbReference>
<dbReference type="InterPro" id="IPR002547">
    <property type="entry name" value="tRNA-bd_dom"/>
</dbReference>
<feature type="binding site" evidence="16">
    <location>
        <position position="128"/>
    </location>
    <ligand>
        <name>Zn(2+)</name>
        <dbReference type="ChEBI" id="CHEBI:29105"/>
    </ligand>
</feature>
<evidence type="ECO:0000256" key="17">
    <source>
        <dbReference type="SAM" id="MobiDB-lite"/>
    </source>
</evidence>
<evidence type="ECO:0000256" key="5">
    <source>
        <dbReference type="ARBA" id="ARBA00022490"/>
    </source>
</evidence>
<evidence type="ECO:0000256" key="15">
    <source>
        <dbReference type="ARBA" id="ARBA00047364"/>
    </source>
</evidence>
<dbReference type="CDD" id="cd07957">
    <property type="entry name" value="Anticodon_Ia_Met"/>
    <property type="match status" value="1"/>
</dbReference>
<keyword evidence="9 16" id="KW-0547">Nucleotide-binding</keyword>
<evidence type="ECO:0000256" key="2">
    <source>
        <dbReference type="ARBA" id="ARBA00004496"/>
    </source>
</evidence>
<dbReference type="OrthoDB" id="9810191at2"/>
<evidence type="ECO:0000256" key="9">
    <source>
        <dbReference type="ARBA" id="ARBA00022741"/>
    </source>
</evidence>
<accession>A0A4U7JGS4</accession>
<dbReference type="CDD" id="cd00814">
    <property type="entry name" value="MetRS_core"/>
    <property type="match status" value="1"/>
</dbReference>
<evidence type="ECO:0000256" key="14">
    <source>
        <dbReference type="ARBA" id="ARBA00023146"/>
    </source>
</evidence>
<dbReference type="PRINTS" id="PR01041">
    <property type="entry name" value="TRNASYNTHMET"/>
</dbReference>
<evidence type="ECO:0000313" key="18">
    <source>
        <dbReference type="EMBL" id="QNU67187.1"/>
    </source>
</evidence>
<evidence type="ECO:0000256" key="11">
    <source>
        <dbReference type="ARBA" id="ARBA00022840"/>
    </source>
</evidence>
<feature type="short sequence motif" description="'HIGH' region" evidence="16">
    <location>
        <begin position="13"/>
        <end position="23"/>
    </location>
</feature>
<dbReference type="GO" id="GO:0005737">
    <property type="term" value="C:cytoplasm"/>
    <property type="evidence" value="ECO:0007669"/>
    <property type="project" value="UniProtKB-SubCell"/>
</dbReference>
<dbReference type="InterPro" id="IPR015413">
    <property type="entry name" value="Methionyl/Leucyl_tRNA_Synth"/>
</dbReference>
<dbReference type="EMBL" id="CP061336">
    <property type="protein sequence ID" value="QNU67187.1"/>
    <property type="molecule type" value="Genomic_DNA"/>
</dbReference>
<feature type="binding site" evidence="16">
    <location>
        <position position="145"/>
    </location>
    <ligand>
        <name>Zn(2+)</name>
        <dbReference type="ChEBI" id="CHEBI:29105"/>
    </ligand>
</feature>
<dbReference type="InterPro" id="IPR032678">
    <property type="entry name" value="tRNA-synt_1_cat_dom"/>
</dbReference>
<dbReference type="GO" id="GO:0005524">
    <property type="term" value="F:ATP binding"/>
    <property type="evidence" value="ECO:0007669"/>
    <property type="project" value="UniProtKB-UniRule"/>
</dbReference>
<evidence type="ECO:0000313" key="19">
    <source>
        <dbReference type="Proteomes" id="UP000306409"/>
    </source>
</evidence>
<dbReference type="Gene3D" id="3.40.50.620">
    <property type="entry name" value="HUPs"/>
    <property type="match status" value="1"/>
</dbReference>
<evidence type="ECO:0000256" key="7">
    <source>
        <dbReference type="ARBA" id="ARBA00022598"/>
    </source>
</evidence>
<dbReference type="NCBIfam" id="NF008900">
    <property type="entry name" value="PRK12267.1"/>
    <property type="match status" value="1"/>
</dbReference>
<dbReference type="FunFam" id="2.170.220.10:FF:000002">
    <property type="entry name" value="Methionine--tRNA ligase"/>
    <property type="match status" value="1"/>
</dbReference>
<comment type="function">
    <text evidence="1 16">Is required not only for elongation of protein synthesis but also for the initiation of all mRNA translation through initiator tRNA(fMet) aminoacylation.</text>
</comment>
<comment type="caution">
    <text evidence="16">Lacks conserved residue(s) required for the propagation of feature annotation.</text>
</comment>
<dbReference type="Pfam" id="PF01406">
    <property type="entry name" value="tRNA-synt_1e"/>
    <property type="match status" value="1"/>
</dbReference>
<comment type="catalytic activity">
    <reaction evidence="15 16">
        <text>tRNA(Met) + L-methionine + ATP = L-methionyl-tRNA(Met) + AMP + diphosphate</text>
        <dbReference type="Rhea" id="RHEA:13481"/>
        <dbReference type="Rhea" id="RHEA-COMP:9667"/>
        <dbReference type="Rhea" id="RHEA-COMP:9698"/>
        <dbReference type="ChEBI" id="CHEBI:30616"/>
        <dbReference type="ChEBI" id="CHEBI:33019"/>
        <dbReference type="ChEBI" id="CHEBI:57844"/>
        <dbReference type="ChEBI" id="CHEBI:78442"/>
        <dbReference type="ChEBI" id="CHEBI:78530"/>
        <dbReference type="ChEBI" id="CHEBI:456215"/>
        <dbReference type="EC" id="6.1.1.10"/>
    </reaction>
</comment>
<dbReference type="Gene3D" id="2.40.50.140">
    <property type="entry name" value="Nucleic acid-binding proteins"/>
    <property type="match status" value="1"/>
</dbReference>
<dbReference type="KEGG" id="rher:EHE19_001125"/>
<dbReference type="InterPro" id="IPR014729">
    <property type="entry name" value="Rossmann-like_a/b/a_fold"/>
</dbReference>
<dbReference type="HAMAP" id="MF_01228">
    <property type="entry name" value="Met_tRNA_synth_type2"/>
    <property type="match status" value="1"/>
</dbReference>
<dbReference type="FunFam" id="1.10.730.10:FF:000026">
    <property type="entry name" value="Methionine--tRNA ligase"/>
    <property type="match status" value="1"/>
</dbReference>
<evidence type="ECO:0000256" key="6">
    <source>
        <dbReference type="ARBA" id="ARBA00022555"/>
    </source>
</evidence>
<dbReference type="Pfam" id="PF19303">
    <property type="entry name" value="Anticodon_3"/>
    <property type="match status" value="1"/>
</dbReference>
<proteinExistence type="inferred from homology"/>
<evidence type="ECO:0000256" key="4">
    <source>
        <dbReference type="ARBA" id="ARBA00011738"/>
    </source>
</evidence>
<reference evidence="18 19" key="1">
    <citation type="submission" date="2020-09" db="EMBL/GenBank/DDBJ databases">
        <title>Characterization and genome sequencing of Ruminiclostridium sp. nov. MA18.</title>
        <authorList>
            <person name="Rettenmaier R."/>
            <person name="Kowollik M.-L."/>
            <person name="Liebl W."/>
            <person name="Zverlov V."/>
        </authorList>
    </citation>
    <scope>NUCLEOTIDE SEQUENCE [LARGE SCALE GENOMIC DNA]</scope>
    <source>
        <strain evidence="18 19">MA18</strain>
    </source>
</reference>
<dbReference type="GO" id="GO:0046872">
    <property type="term" value="F:metal ion binding"/>
    <property type="evidence" value="ECO:0007669"/>
    <property type="project" value="UniProtKB-KW"/>
</dbReference>
<keyword evidence="7 16" id="KW-0436">Ligase</keyword>
<dbReference type="InterPro" id="IPR009080">
    <property type="entry name" value="tRNAsynth_Ia_anticodon-bd"/>
</dbReference>
<evidence type="ECO:0000256" key="13">
    <source>
        <dbReference type="ARBA" id="ARBA00022917"/>
    </source>
</evidence>
<dbReference type="NCBIfam" id="TIGR00399">
    <property type="entry name" value="metG_C_term"/>
    <property type="match status" value="1"/>
</dbReference>
<dbReference type="InterPro" id="IPR001412">
    <property type="entry name" value="aa-tRNA-synth_I_CS"/>
</dbReference>
<organism evidence="18 19">
    <name type="scientific">Ruminiclostridium herbifermentans</name>
    <dbReference type="NCBI Taxonomy" id="2488810"/>
    <lineage>
        <taxon>Bacteria</taxon>
        <taxon>Bacillati</taxon>
        <taxon>Bacillota</taxon>
        <taxon>Clostridia</taxon>
        <taxon>Eubacteriales</taxon>
        <taxon>Oscillospiraceae</taxon>
        <taxon>Ruminiclostridium</taxon>
    </lineage>
</organism>
<keyword evidence="5 16" id="KW-0963">Cytoplasm</keyword>
<dbReference type="CDD" id="cd02800">
    <property type="entry name" value="tRNA_bind_EcMetRS_like"/>
    <property type="match status" value="1"/>
</dbReference>
<dbReference type="Pfam" id="PF01588">
    <property type="entry name" value="tRNA_bind"/>
    <property type="match status" value="1"/>
</dbReference>
<dbReference type="Gene3D" id="2.170.220.10">
    <property type="match status" value="1"/>
</dbReference>
<keyword evidence="8 16" id="KW-0479">Metal-binding</keyword>
<dbReference type="InterPro" id="IPR033911">
    <property type="entry name" value="MetRS_core"/>
</dbReference>
<dbReference type="SUPFAM" id="SSF47323">
    <property type="entry name" value="Anticodon-binding domain of a subclass of class I aminoacyl-tRNA synthetases"/>
    <property type="match status" value="1"/>
</dbReference>
<comment type="subunit">
    <text evidence="4 16">Homodimer.</text>
</comment>
<feature type="region of interest" description="Disordered" evidence="17">
    <location>
        <begin position="523"/>
        <end position="565"/>
    </location>
</feature>
<dbReference type="EC" id="6.1.1.10" evidence="16"/>
<dbReference type="InterPro" id="IPR014758">
    <property type="entry name" value="Met-tRNA_synth"/>
</dbReference>
<dbReference type="InterPro" id="IPR041872">
    <property type="entry name" value="Anticodon_Met"/>
</dbReference>
<dbReference type="RefSeq" id="WP_137697252.1">
    <property type="nucleotide sequence ID" value="NZ_CP061336.1"/>
</dbReference>
<dbReference type="InterPro" id="IPR023457">
    <property type="entry name" value="Met-tRNA_synth_2"/>
</dbReference>
<feature type="short sequence motif" description="'KMSKS' region" evidence="16">
    <location>
        <begin position="298"/>
        <end position="302"/>
    </location>
</feature>
<gene>
    <name evidence="16 18" type="primary">metG</name>
    <name evidence="18" type="ORF">EHE19_001125</name>
</gene>
<feature type="binding site" evidence="16">
    <location>
        <position position="148"/>
    </location>
    <ligand>
        <name>Zn(2+)</name>
        <dbReference type="ChEBI" id="CHEBI:29105"/>
    </ligand>
</feature>
<keyword evidence="19" id="KW-1185">Reference proteome</keyword>
<dbReference type="PROSITE" id="PS50886">
    <property type="entry name" value="TRBD"/>
    <property type="match status" value="1"/>
</dbReference>
<feature type="compositionally biased region" description="Basic and acidic residues" evidence="17">
    <location>
        <begin position="531"/>
        <end position="551"/>
    </location>
</feature>
<evidence type="ECO:0000256" key="10">
    <source>
        <dbReference type="ARBA" id="ARBA00022833"/>
    </source>
</evidence>
<dbReference type="FunFam" id="2.40.50.140:FF:000042">
    <property type="entry name" value="Methionine--tRNA ligase"/>
    <property type="match status" value="1"/>
</dbReference>
<dbReference type="SUPFAM" id="SSF50249">
    <property type="entry name" value="Nucleic acid-binding proteins"/>
    <property type="match status" value="1"/>
</dbReference>
<dbReference type="GO" id="GO:0000049">
    <property type="term" value="F:tRNA binding"/>
    <property type="evidence" value="ECO:0007669"/>
    <property type="project" value="UniProtKB-UniRule"/>
</dbReference>
<dbReference type="InterPro" id="IPR004495">
    <property type="entry name" value="Met-tRNA-synth_bsu_C"/>
</dbReference>
<keyword evidence="11 16" id="KW-0067">ATP-binding</keyword>
<comment type="similarity">
    <text evidence="3 16">Belongs to the class-I aminoacyl-tRNA synthetase family. MetG type 2A subfamily.</text>
</comment>
<dbReference type="PANTHER" id="PTHR43326:SF1">
    <property type="entry name" value="METHIONINE--TRNA LIGASE, MITOCHONDRIAL"/>
    <property type="match status" value="1"/>
</dbReference>
<dbReference type="GO" id="GO:0004825">
    <property type="term" value="F:methionine-tRNA ligase activity"/>
    <property type="evidence" value="ECO:0007669"/>
    <property type="project" value="UniProtKB-UniRule"/>
</dbReference>
<dbReference type="SUPFAM" id="SSF52374">
    <property type="entry name" value="Nucleotidylyl transferase"/>
    <property type="match status" value="1"/>
</dbReference>
<comment type="subcellular location">
    <subcellularLocation>
        <location evidence="2 16">Cytoplasm</location>
    </subcellularLocation>
</comment>
<dbReference type="Gene3D" id="1.10.730.10">
    <property type="entry name" value="Isoleucyl-tRNA Synthetase, Domain 1"/>
    <property type="match status" value="1"/>
</dbReference>
<evidence type="ECO:0000256" key="1">
    <source>
        <dbReference type="ARBA" id="ARBA00003314"/>
    </source>
</evidence>
<dbReference type="Pfam" id="PF09334">
    <property type="entry name" value="tRNA-synt_1g"/>
    <property type="match status" value="1"/>
</dbReference>
<keyword evidence="6 16" id="KW-0820">tRNA-binding</keyword>
<evidence type="ECO:0000256" key="16">
    <source>
        <dbReference type="HAMAP-Rule" id="MF_01228"/>
    </source>
</evidence>
<dbReference type="InterPro" id="IPR012340">
    <property type="entry name" value="NA-bd_OB-fold"/>
</dbReference>
<name>A0A4U7JGS4_9FIRM</name>
<evidence type="ECO:0000256" key="8">
    <source>
        <dbReference type="ARBA" id="ARBA00022723"/>
    </source>
</evidence>
<comment type="cofactor">
    <cofactor evidence="16">
        <name>Zn(2+)</name>
        <dbReference type="ChEBI" id="CHEBI:29105"/>
    </cofactor>
    <text evidence="16">Binds 1 zinc ion per subunit.</text>
</comment>
<dbReference type="Proteomes" id="UP000306409">
    <property type="component" value="Chromosome"/>
</dbReference>
<feature type="binding site" evidence="16">
    <location>
        <position position="131"/>
    </location>
    <ligand>
        <name>Zn(2+)</name>
        <dbReference type="ChEBI" id="CHEBI:29105"/>
    </ligand>
</feature>
<keyword evidence="12 16" id="KW-0694">RNA-binding</keyword>
<dbReference type="AlphaFoldDB" id="A0A4U7JGS4"/>
<dbReference type="PANTHER" id="PTHR43326">
    <property type="entry name" value="METHIONYL-TRNA SYNTHETASE"/>
    <property type="match status" value="1"/>
</dbReference>